<dbReference type="EMBL" id="WUQX01000001">
    <property type="protein sequence ID" value="MXP75057.1"/>
    <property type="molecule type" value="Genomic_DNA"/>
</dbReference>
<accession>A0A7X3SI45</accession>
<organism evidence="1 2">
    <name type="scientific">Sporofaciens musculi</name>
    <dbReference type="NCBI Taxonomy" id="2681861"/>
    <lineage>
        <taxon>Bacteria</taxon>
        <taxon>Bacillati</taxon>
        <taxon>Bacillota</taxon>
        <taxon>Clostridia</taxon>
        <taxon>Lachnospirales</taxon>
        <taxon>Lachnospiraceae</taxon>
        <taxon>Sporofaciens</taxon>
    </lineage>
</organism>
<gene>
    <name evidence="1" type="ORF">GN277_06590</name>
</gene>
<comment type="caution">
    <text evidence="1">The sequence shown here is derived from an EMBL/GenBank/DDBJ whole genome shotgun (WGS) entry which is preliminary data.</text>
</comment>
<dbReference type="Proteomes" id="UP000460412">
    <property type="component" value="Unassembled WGS sequence"/>
</dbReference>
<dbReference type="PANTHER" id="PTHR35866">
    <property type="entry name" value="PUTATIVE-RELATED"/>
    <property type="match status" value="1"/>
</dbReference>
<dbReference type="PANTHER" id="PTHR35866:SF1">
    <property type="entry name" value="YKGJ FAMILY CYSTEINE CLUSTER PROTEIN"/>
    <property type="match status" value="1"/>
</dbReference>
<protein>
    <submittedName>
        <fullName evidence="1">YkgJ family cysteine cluster protein</fullName>
    </submittedName>
</protein>
<dbReference type="AlphaFoldDB" id="A0A7X3SI45"/>
<keyword evidence="2" id="KW-1185">Reference proteome</keyword>
<dbReference type="InterPro" id="IPR005358">
    <property type="entry name" value="Puta_zinc/iron-chelating_dom"/>
</dbReference>
<dbReference type="RefSeq" id="WP_159750370.1">
    <property type="nucleotide sequence ID" value="NZ_WUQX01000001.1"/>
</dbReference>
<proteinExistence type="predicted"/>
<reference evidence="1 2" key="1">
    <citation type="submission" date="2019-12" db="EMBL/GenBank/DDBJ databases">
        <title>Sporaefaciens musculi gen. nov., sp. nov., a novel bacterium isolated from the caecum of an obese mouse.</title>
        <authorList>
            <person name="Rasmussen T.S."/>
            <person name="Streidl T."/>
            <person name="Hitch T.C.A."/>
            <person name="Wortmann E."/>
            <person name="Deptula P."/>
            <person name="Hansen M."/>
            <person name="Nielsen D.S."/>
            <person name="Clavel T."/>
            <person name="Vogensen F.K."/>
        </authorList>
    </citation>
    <scope>NUCLEOTIDE SEQUENCE [LARGE SCALE GENOMIC DNA]</scope>
    <source>
        <strain evidence="1 2">WCA-9-b2</strain>
    </source>
</reference>
<dbReference type="Pfam" id="PF03692">
    <property type="entry name" value="CxxCxxCC"/>
    <property type="match status" value="1"/>
</dbReference>
<sequence length="220" mass="25490">MLRDIDLDKVSDGKLYSSNDMAKTDCNGCKGCSSCCRGMGSSIVLDPLDTYRLCTGLKKSFEELLSTCLELNVVDGIILPNLRMTEKEEACVFLSGGRCSIHSLRPGMCRIFPLGRFYENHSFQYFLQIHECPAPGKSKVKIRKWIDTPDIKRYEAFIADWHYYLKPLQEYAMDFEHGENIPKLNMYILKQFYLKPYSKEGDFYQEFYERLLTAKDFLLG</sequence>
<evidence type="ECO:0000313" key="2">
    <source>
        <dbReference type="Proteomes" id="UP000460412"/>
    </source>
</evidence>
<evidence type="ECO:0000313" key="1">
    <source>
        <dbReference type="EMBL" id="MXP75057.1"/>
    </source>
</evidence>
<name>A0A7X3SI45_9FIRM</name>